<evidence type="ECO:0000313" key="6">
    <source>
        <dbReference type="EMBL" id="PEN07990.1"/>
    </source>
</evidence>
<dbReference type="InterPro" id="IPR012910">
    <property type="entry name" value="Plug_dom"/>
</dbReference>
<dbReference type="InterPro" id="IPR037066">
    <property type="entry name" value="Plug_dom_sf"/>
</dbReference>
<dbReference type="SUPFAM" id="SSF49464">
    <property type="entry name" value="Carboxypeptidase regulatory domain-like"/>
    <property type="match status" value="1"/>
</dbReference>
<keyword evidence="3" id="KW-0998">Cell outer membrane</keyword>
<dbReference type="Pfam" id="PF13715">
    <property type="entry name" value="CarbopepD_reg_2"/>
    <property type="match status" value="1"/>
</dbReference>
<evidence type="ECO:0000259" key="4">
    <source>
        <dbReference type="Pfam" id="PF07715"/>
    </source>
</evidence>
<dbReference type="InterPro" id="IPR041700">
    <property type="entry name" value="OMP_b-brl_3"/>
</dbReference>
<protein>
    <submittedName>
        <fullName evidence="6">TonB-dependent receptor</fullName>
    </submittedName>
</protein>
<evidence type="ECO:0000256" key="2">
    <source>
        <dbReference type="ARBA" id="ARBA00023136"/>
    </source>
</evidence>
<evidence type="ECO:0000256" key="3">
    <source>
        <dbReference type="ARBA" id="ARBA00023237"/>
    </source>
</evidence>
<dbReference type="OrthoDB" id="905812at2"/>
<dbReference type="Gene3D" id="2.40.170.20">
    <property type="entry name" value="TonB-dependent receptor, beta-barrel domain"/>
    <property type="match status" value="1"/>
</dbReference>
<dbReference type="InterPro" id="IPR008969">
    <property type="entry name" value="CarboxyPept-like_regulatory"/>
</dbReference>
<organism evidence="6 7">
    <name type="scientific">Longimonas halophila</name>
    <dbReference type="NCBI Taxonomy" id="1469170"/>
    <lineage>
        <taxon>Bacteria</taxon>
        <taxon>Pseudomonadati</taxon>
        <taxon>Rhodothermota</taxon>
        <taxon>Rhodothermia</taxon>
        <taxon>Rhodothermales</taxon>
        <taxon>Salisaetaceae</taxon>
        <taxon>Longimonas</taxon>
    </lineage>
</organism>
<name>A0A2H3NMT6_9BACT</name>
<keyword evidence="6" id="KW-0675">Receptor</keyword>
<dbReference type="Pfam" id="PF14905">
    <property type="entry name" value="OMP_b-brl_3"/>
    <property type="match status" value="1"/>
</dbReference>
<dbReference type="SUPFAM" id="SSF56935">
    <property type="entry name" value="Porins"/>
    <property type="match status" value="1"/>
</dbReference>
<dbReference type="PANTHER" id="PTHR40980">
    <property type="entry name" value="PLUG DOMAIN-CONTAINING PROTEIN"/>
    <property type="match status" value="1"/>
</dbReference>
<dbReference type="Gene3D" id="2.60.40.1120">
    <property type="entry name" value="Carboxypeptidase-like, regulatory domain"/>
    <property type="match status" value="1"/>
</dbReference>
<dbReference type="InterPro" id="IPR036942">
    <property type="entry name" value="Beta-barrel_TonB_sf"/>
</dbReference>
<comment type="subcellular location">
    <subcellularLocation>
        <location evidence="1">Cell outer membrane</location>
    </subcellularLocation>
</comment>
<proteinExistence type="predicted"/>
<dbReference type="AlphaFoldDB" id="A0A2H3NMT6"/>
<sequence>MYTHACIPLRHHRFVIIEPTPPPCMLRYTHSLLLAGAACLILLAGLRMPAAAQAQSPALTGRILDAETDTPLAGATVAVWQETASDSTMVTGAATDAEGAFTIETPDTGPYTLRISFVGYDNRRLEEVTAQTPPNDVGTIGLNPETRQVGEVEVTAQRPAAEIETDRTTYNTADRAVSAGGSARTVLGTLPSIQIDIDGSISLRGNESVTLQINGEPASLEGESLVGYLQSIPADAVQRVEVIPNPSARYEPEGMAGIINIVLDRNLNTGWNGGALLSGGRDVNNDYGGNASGNVGYQGGGFNFLANYSIRRDREEDTDSRLVEQLNDDAPNRWIDQVGTERELDRSQSLNTQMGYRFTEATSLDLETTLSLRRDIEDGESRYGEYTGSFTSDDRTDRYVRVLDNSSSDESVNGRLTFNHNFTDDHTLRSQIRYDRDFETEDGTYTIYDIENGNRLDTPRGQELDVVNEDEQEGTLEVDYTRPLGALEMEMETGYQGTLRRLDSDQTYDGTETTFVFDEIIHAGYGILRRGFGDFELETGLRAETVNTDFNLSSQNERTDQSYVSFYPSVFLSYSPNERRQARISYSKRVDRPNLWDINPLDDNENPTFRNEGNPGLDPEYIHSFELTGTQRWGFGSLTATPYVRHTVNEIEDVTREETTDSGRTVIVRRAENLSSSTSYGAEFVATFNYAGVEGTLSSNVYRAVTDGSNLTTDRSQDAILFSGRANLRTELRDGLQAELNQFYRPARDIPPEGRIDAFSSTEVALQQSLFSGNGSLTLRVDDLFNNTNVGIWYRDNDIYQQSNFEWGRREVTLSFQYTFGSGDNDGPERGGGRY</sequence>
<evidence type="ECO:0000259" key="5">
    <source>
        <dbReference type="Pfam" id="PF14905"/>
    </source>
</evidence>
<dbReference type="EMBL" id="PDEP01000004">
    <property type="protein sequence ID" value="PEN07990.1"/>
    <property type="molecule type" value="Genomic_DNA"/>
</dbReference>
<gene>
    <name evidence="6" type="ORF">CRI93_05985</name>
</gene>
<feature type="domain" description="TonB-dependent receptor plug" evidence="4">
    <location>
        <begin position="166"/>
        <end position="258"/>
    </location>
</feature>
<evidence type="ECO:0000256" key="1">
    <source>
        <dbReference type="ARBA" id="ARBA00004442"/>
    </source>
</evidence>
<comment type="caution">
    <text evidence="6">The sequence shown here is derived from an EMBL/GenBank/DDBJ whole genome shotgun (WGS) entry which is preliminary data.</text>
</comment>
<dbReference type="GO" id="GO:0009279">
    <property type="term" value="C:cell outer membrane"/>
    <property type="evidence" value="ECO:0007669"/>
    <property type="project" value="UniProtKB-SubCell"/>
</dbReference>
<evidence type="ECO:0000313" key="7">
    <source>
        <dbReference type="Proteomes" id="UP000221024"/>
    </source>
</evidence>
<reference evidence="6 7" key="1">
    <citation type="submission" date="2017-10" db="EMBL/GenBank/DDBJ databases">
        <title>Draft genome of Longimonas halophila.</title>
        <authorList>
            <person name="Goh K.M."/>
            <person name="Shamsir M.S."/>
            <person name="Lim S.W."/>
        </authorList>
    </citation>
    <scope>NUCLEOTIDE SEQUENCE [LARGE SCALE GENOMIC DNA]</scope>
    <source>
        <strain evidence="6 7">KCTC 42399</strain>
    </source>
</reference>
<keyword evidence="7" id="KW-1185">Reference proteome</keyword>
<dbReference type="Gene3D" id="2.170.130.10">
    <property type="entry name" value="TonB-dependent receptor, plug domain"/>
    <property type="match status" value="1"/>
</dbReference>
<feature type="domain" description="Outer membrane protein beta-barrel" evidence="5">
    <location>
        <begin position="420"/>
        <end position="818"/>
    </location>
</feature>
<dbReference type="Pfam" id="PF07715">
    <property type="entry name" value="Plug"/>
    <property type="match status" value="1"/>
</dbReference>
<accession>A0A2H3NMT6</accession>
<dbReference type="PANTHER" id="PTHR40980:SF4">
    <property type="entry name" value="TONB-DEPENDENT RECEPTOR-LIKE BETA-BARREL DOMAIN-CONTAINING PROTEIN"/>
    <property type="match status" value="1"/>
</dbReference>
<dbReference type="Proteomes" id="UP000221024">
    <property type="component" value="Unassembled WGS sequence"/>
</dbReference>
<keyword evidence="2" id="KW-0472">Membrane</keyword>